<protein>
    <submittedName>
        <fullName evidence="2">Uncharacterized protein</fullName>
    </submittedName>
</protein>
<name>A0A9N8DCK2_9STRA</name>
<evidence type="ECO:0000256" key="1">
    <source>
        <dbReference type="SAM" id="MobiDB-lite"/>
    </source>
</evidence>
<evidence type="ECO:0000313" key="2">
    <source>
        <dbReference type="EMBL" id="CAB9497224.1"/>
    </source>
</evidence>
<keyword evidence="3" id="KW-1185">Reference proteome</keyword>
<comment type="caution">
    <text evidence="2">The sequence shown here is derived from an EMBL/GenBank/DDBJ whole genome shotgun (WGS) entry which is preliminary data.</text>
</comment>
<gene>
    <name evidence="2" type="ORF">SEMRO_16_G011750.1</name>
</gene>
<dbReference type="EMBL" id="CAICTM010000016">
    <property type="protein sequence ID" value="CAB9497224.1"/>
    <property type="molecule type" value="Genomic_DNA"/>
</dbReference>
<feature type="compositionally biased region" description="Polar residues" evidence="1">
    <location>
        <begin position="34"/>
        <end position="45"/>
    </location>
</feature>
<accession>A0A9N8DCK2</accession>
<sequence>MTHTTNAAAVPDEESYLLGASGTANAGMPTFQSPRSVIQISGPSSDDSHNGSHNYEYRSDPSFAIARLRRLADFLGGLVVAAAAFMLLQPAKIGHVATTNTAQSAQPNPLLKEPQAMAFDFSTYPHLLQSAHHHDHAQHAHDHNTIPSKYTKFQALGFQIYTGGAPAVLYKDDDFNAGKKPYHNPECRGLNSYGKADDFDDDDLENANLTLTKVDLWECYLGRTNPKEDVRQRLQIMTDAVAKAEKVADKDESTLKIFIAPEFFWRGKDGAYFFYNESAPTKSQAEHDEYFTQEELDDDCAEVCLILKGLEALVAQPQYKDWLFLFGTVIVSEVLPKEDTYDYLFYNFAPVYRGYDPEETDHYGKRFLVPKRYVSNIDFLTPVREVHDNSTREILPLLKTSSGKLQKDSAIVQVTEDEGPNHEESTVVHNPFEMKRDFYDRDMWYAYKDELNGLGYTMLEYDWLILDNITFTIEVCLDHEIHTALKAYMADTVLGSPTLIPKNVETYDHKLKRNTGWIEYVNIPRHQAQLSLVSSAGMSVNPASMALANNGTIILQDGLSSKEGTMVFSSECEHYSWHFSGGSEHISRSAKLSSTEIVFEYSIHSGHQQVGIWDDLEDLSDTTWKGEIQGVFTTERYEPKITVYSPKDIAQV</sequence>
<feature type="region of interest" description="Disordered" evidence="1">
    <location>
        <begin position="34"/>
        <end position="54"/>
    </location>
</feature>
<organism evidence="2 3">
    <name type="scientific">Seminavis robusta</name>
    <dbReference type="NCBI Taxonomy" id="568900"/>
    <lineage>
        <taxon>Eukaryota</taxon>
        <taxon>Sar</taxon>
        <taxon>Stramenopiles</taxon>
        <taxon>Ochrophyta</taxon>
        <taxon>Bacillariophyta</taxon>
        <taxon>Bacillariophyceae</taxon>
        <taxon>Bacillariophycidae</taxon>
        <taxon>Naviculales</taxon>
        <taxon>Naviculaceae</taxon>
        <taxon>Seminavis</taxon>
    </lineage>
</organism>
<reference evidence="2" key="1">
    <citation type="submission" date="2020-06" db="EMBL/GenBank/DDBJ databases">
        <authorList>
            <consortium name="Plant Systems Biology data submission"/>
        </authorList>
    </citation>
    <scope>NUCLEOTIDE SEQUENCE</scope>
    <source>
        <strain evidence="2">D6</strain>
    </source>
</reference>
<dbReference type="Proteomes" id="UP001153069">
    <property type="component" value="Unassembled WGS sequence"/>
</dbReference>
<dbReference type="AlphaFoldDB" id="A0A9N8DCK2"/>
<dbReference type="OrthoDB" id="2163268at2759"/>
<evidence type="ECO:0000313" key="3">
    <source>
        <dbReference type="Proteomes" id="UP001153069"/>
    </source>
</evidence>
<proteinExistence type="predicted"/>